<dbReference type="Proteomes" id="UP001356427">
    <property type="component" value="Unassembled WGS sequence"/>
</dbReference>
<dbReference type="AlphaFoldDB" id="A0AAN8QKW0"/>
<keyword evidence="1" id="KW-0175">Coiled coil</keyword>
<sequence>MFDSMCSDLAGIKKAAEEAKTCLVVTHPGSETISNQEKGAADLSEQLSQANEQLSVKTNELENYCRRAPQSTDTRKYFF</sequence>
<proteinExistence type="predicted"/>
<dbReference type="EMBL" id="JAGTTL010000026">
    <property type="protein sequence ID" value="KAK6301413.1"/>
    <property type="molecule type" value="Genomic_DNA"/>
</dbReference>
<organism evidence="2 3">
    <name type="scientific">Coregonus suidteri</name>
    <dbReference type="NCBI Taxonomy" id="861788"/>
    <lineage>
        <taxon>Eukaryota</taxon>
        <taxon>Metazoa</taxon>
        <taxon>Chordata</taxon>
        <taxon>Craniata</taxon>
        <taxon>Vertebrata</taxon>
        <taxon>Euteleostomi</taxon>
        <taxon>Actinopterygii</taxon>
        <taxon>Neopterygii</taxon>
        <taxon>Teleostei</taxon>
        <taxon>Protacanthopterygii</taxon>
        <taxon>Salmoniformes</taxon>
        <taxon>Salmonidae</taxon>
        <taxon>Coregoninae</taxon>
        <taxon>Coregonus</taxon>
    </lineage>
</organism>
<evidence type="ECO:0000256" key="1">
    <source>
        <dbReference type="SAM" id="Coils"/>
    </source>
</evidence>
<name>A0AAN8QKW0_9TELE</name>
<gene>
    <name evidence="2" type="ORF">J4Q44_G00274660</name>
</gene>
<feature type="coiled-coil region" evidence="1">
    <location>
        <begin position="33"/>
        <end position="67"/>
    </location>
</feature>
<reference evidence="2 3" key="1">
    <citation type="submission" date="2021-04" db="EMBL/GenBank/DDBJ databases">
        <authorList>
            <person name="De Guttry C."/>
            <person name="Zahm M."/>
            <person name="Klopp C."/>
            <person name="Cabau C."/>
            <person name="Louis A."/>
            <person name="Berthelot C."/>
            <person name="Parey E."/>
            <person name="Roest Crollius H."/>
            <person name="Montfort J."/>
            <person name="Robinson-Rechavi M."/>
            <person name="Bucao C."/>
            <person name="Bouchez O."/>
            <person name="Gislard M."/>
            <person name="Lluch J."/>
            <person name="Milhes M."/>
            <person name="Lampietro C."/>
            <person name="Lopez Roques C."/>
            <person name="Donnadieu C."/>
            <person name="Braasch I."/>
            <person name="Desvignes T."/>
            <person name="Postlethwait J."/>
            <person name="Bobe J."/>
            <person name="Wedekind C."/>
            <person name="Guiguen Y."/>
        </authorList>
    </citation>
    <scope>NUCLEOTIDE SEQUENCE [LARGE SCALE GENOMIC DNA]</scope>
    <source>
        <strain evidence="2">Cs_M1</strain>
        <tissue evidence="2">Blood</tissue>
    </source>
</reference>
<comment type="caution">
    <text evidence="2">The sequence shown here is derived from an EMBL/GenBank/DDBJ whole genome shotgun (WGS) entry which is preliminary data.</text>
</comment>
<keyword evidence="3" id="KW-1185">Reference proteome</keyword>
<evidence type="ECO:0000313" key="2">
    <source>
        <dbReference type="EMBL" id="KAK6301413.1"/>
    </source>
</evidence>
<evidence type="ECO:0000313" key="3">
    <source>
        <dbReference type="Proteomes" id="UP001356427"/>
    </source>
</evidence>
<accession>A0AAN8QKW0</accession>
<protein>
    <submittedName>
        <fullName evidence="2">Uncharacterized protein</fullName>
    </submittedName>
</protein>